<keyword evidence="6" id="KW-1185">Reference proteome</keyword>
<dbReference type="InterPro" id="IPR050336">
    <property type="entry name" value="Chromosome_partition/occlusion"/>
</dbReference>
<dbReference type="Pfam" id="PF02195">
    <property type="entry name" value="ParB_N"/>
    <property type="match status" value="1"/>
</dbReference>
<protein>
    <submittedName>
        <fullName evidence="5">Probable chromosome-partitioning protein parB</fullName>
    </submittedName>
</protein>
<sequence length="291" mass="33445">MVKKFGLGKGLDALIPVSDNSIKKESFNDEKNTILDLDIKMVQANKEQPRKFFDESKLIELSESLKEHGIIQPLIVRKIGDGYSIIAGERRYRAAKLAGFKKIPAIIMDISDAKLLQVSLIENIQREDLNPIEQAFAYEKLLNEYNLTQEELSSKIGKSRSSISNSMRLLNLDERVKDFIIQGVISEGHGKVLLSLDREKQYEVAQKIIDDCLSVRDAEKLVKIYVNSDNDKDTEKNKKVLNPYYKNIRDRLQDYFGTKVNINSNKNKGKIEIEYYSEEDLQRILDIINLE</sequence>
<dbReference type="PANTHER" id="PTHR33375">
    <property type="entry name" value="CHROMOSOME-PARTITIONING PROTEIN PARB-RELATED"/>
    <property type="match status" value="1"/>
</dbReference>
<dbReference type="InterPro" id="IPR001387">
    <property type="entry name" value="Cro/C1-type_HTH"/>
</dbReference>
<comment type="caution">
    <text evidence="5">The sequence shown here is derived from an EMBL/GenBank/DDBJ whole genome shotgun (WGS) entry which is preliminary data.</text>
</comment>
<evidence type="ECO:0000256" key="3">
    <source>
        <dbReference type="ARBA" id="ARBA00023125"/>
    </source>
</evidence>
<accession>A0ABM9UQK8</accession>
<organism evidence="5 6">
    <name type="scientific">Sarcina ventriculi</name>
    <name type="common">Clostridium ventriculi</name>
    <dbReference type="NCBI Taxonomy" id="1267"/>
    <lineage>
        <taxon>Bacteria</taxon>
        <taxon>Bacillati</taxon>
        <taxon>Bacillota</taxon>
        <taxon>Clostridia</taxon>
        <taxon>Eubacteriales</taxon>
        <taxon>Clostridiaceae</taxon>
        <taxon>Sarcina</taxon>
    </lineage>
</organism>
<dbReference type="CDD" id="cd16393">
    <property type="entry name" value="SPO0J_N"/>
    <property type="match status" value="1"/>
</dbReference>
<evidence type="ECO:0000259" key="4">
    <source>
        <dbReference type="PROSITE" id="PS50943"/>
    </source>
</evidence>
<dbReference type="InterPro" id="IPR036086">
    <property type="entry name" value="ParB/Sulfiredoxin_sf"/>
</dbReference>
<evidence type="ECO:0000256" key="1">
    <source>
        <dbReference type="ARBA" id="ARBA00006295"/>
    </source>
</evidence>
<dbReference type="Gene3D" id="3.90.1530.30">
    <property type="match status" value="1"/>
</dbReference>
<dbReference type="InterPro" id="IPR041468">
    <property type="entry name" value="HTH_ParB/Spo0J"/>
</dbReference>
<gene>
    <name evidence="5" type="primary">parB</name>
    <name evidence="5" type="ORF">ERS852473_01508</name>
</gene>
<reference evidence="5 6" key="1">
    <citation type="submission" date="2015-09" db="EMBL/GenBank/DDBJ databases">
        <authorList>
            <consortium name="Pathogen Informatics"/>
        </authorList>
    </citation>
    <scope>NUCLEOTIDE SEQUENCE [LARGE SCALE GENOMIC DNA]</scope>
    <source>
        <strain evidence="5 6">2789STDY5834858</strain>
    </source>
</reference>
<proteinExistence type="inferred from homology"/>
<dbReference type="Gene3D" id="1.10.10.2830">
    <property type="match status" value="1"/>
</dbReference>
<dbReference type="InterPro" id="IPR003115">
    <property type="entry name" value="ParB_N"/>
</dbReference>
<dbReference type="SUPFAM" id="SSF109709">
    <property type="entry name" value="KorB DNA-binding domain-like"/>
    <property type="match status" value="1"/>
</dbReference>
<dbReference type="NCBIfam" id="TIGR00180">
    <property type="entry name" value="parB_part"/>
    <property type="match status" value="1"/>
</dbReference>
<evidence type="ECO:0000313" key="5">
    <source>
        <dbReference type="EMBL" id="CUN94401.1"/>
    </source>
</evidence>
<keyword evidence="3" id="KW-0238">DNA-binding</keyword>
<evidence type="ECO:0000256" key="2">
    <source>
        <dbReference type="ARBA" id="ARBA00022829"/>
    </source>
</evidence>
<dbReference type="Pfam" id="PF23552">
    <property type="entry name" value="ParB_C"/>
    <property type="match status" value="1"/>
</dbReference>
<dbReference type="SMART" id="SM00470">
    <property type="entry name" value="ParB"/>
    <property type="match status" value="1"/>
</dbReference>
<dbReference type="Pfam" id="PF17762">
    <property type="entry name" value="HTH_ParB"/>
    <property type="match status" value="1"/>
</dbReference>
<keyword evidence="2" id="KW-0159">Chromosome partition</keyword>
<comment type="similarity">
    <text evidence="1">Belongs to the ParB family.</text>
</comment>
<dbReference type="InterPro" id="IPR004437">
    <property type="entry name" value="ParB/RepB/Spo0J"/>
</dbReference>
<dbReference type="RefSeq" id="WP_055259141.1">
    <property type="nucleotide sequence ID" value="NZ_BCMV01000001.1"/>
</dbReference>
<evidence type="ECO:0000313" key="6">
    <source>
        <dbReference type="Proteomes" id="UP000095488"/>
    </source>
</evidence>
<dbReference type="PROSITE" id="PS50943">
    <property type="entry name" value="HTH_CROC1"/>
    <property type="match status" value="1"/>
</dbReference>
<dbReference type="EMBL" id="CYZR01000004">
    <property type="protein sequence ID" value="CUN94401.1"/>
    <property type="molecule type" value="Genomic_DNA"/>
</dbReference>
<dbReference type="InterPro" id="IPR057240">
    <property type="entry name" value="ParB_dimer_C"/>
</dbReference>
<dbReference type="Proteomes" id="UP000095488">
    <property type="component" value="Unassembled WGS sequence"/>
</dbReference>
<dbReference type="PANTHER" id="PTHR33375:SF1">
    <property type="entry name" value="CHROMOSOME-PARTITIONING PROTEIN PARB-RELATED"/>
    <property type="match status" value="1"/>
</dbReference>
<name>A0ABM9UQK8_SARVE</name>
<dbReference type="SUPFAM" id="SSF110849">
    <property type="entry name" value="ParB/Sulfiredoxin"/>
    <property type="match status" value="1"/>
</dbReference>
<feature type="domain" description="HTH cro/C1-type" evidence="4">
    <location>
        <begin position="140"/>
        <end position="165"/>
    </location>
</feature>